<dbReference type="Pfam" id="PF02321">
    <property type="entry name" value="OEP"/>
    <property type="match status" value="1"/>
</dbReference>
<keyword evidence="3" id="KW-0813">Transport</keyword>
<dbReference type="SUPFAM" id="SSF56954">
    <property type="entry name" value="Outer membrane efflux proteins (OEP)"/>
    <property type="match status" value="1"/>
</dbReference>
<evidence type="ECO:0000256" key="2">
    <source>
        <dbReference type="ARBA" id="ARBA00007613"/>
    </source>
</evidence>
<organism evidence="10 11">
    <name type="scientific">Tautonia sociabilis</name>
    <dbReference type="NCBI Taxonomy" id="2080755"/>
    <lineage>
        <taxon>Bacteria</taxon>
        <taxon>Pseudomonadati</taxon>
        <taxon>Planctomycetota</taxon>
        <taxon>Planctomycetia</taxon>
        <taxon>Isosphaerales</taxon>
        <taxon>Isosphaeraceae</taxon>
        <taxon>Tautonia</taxon>
    </lineage>
</organism>
<dbReference type="AlphaFoldDB" id="A0A432MLF5"/>
<evidence type="ECO:0000313" key="10">
    <source>
        <dbReference type="EMBL" id="RUL87966.1"/>
    </source>
</evidence>
<dbReference type="EMBL" id="RYZH01000015">
    <property type="protein sequence ID" value="RUL87966.1"/>
    <property type="molecule type" value="Genomic_DNA"/>
</dbReference>
<comment type="similarity">
    <text evidence="2">Belongs to the outer membrane factor (OMF) (TC 1.B.17) family.</text>
</comment>
<keyword evidence="7" id="KW-0998">Cell outer membrane</keyword>
<evidence type="ECO:0000256" key="6">
    <source>
        <dbReference type="ARBA" id="ARBA00023136"/>
    </source>
</evidence>
<feature type="compositionally biased region" description="Pro residues" evidence="9">
    <location>
        <begin position="111"/>
        <end position="120"/>
    </location>
</feature>
<feature type="region of interest" description="Disordered" evidence="9">
    <location>
        <begin position="1"/>
        <end position="69"/>
    </location>
</feature>
<feature type="compositionally biased region" description="Pro residues" evidence="9">
    <location>
        <begin position="628"/>
        <end position="643"/>
    </location>
</feature>
<accession>A0A432MLF5</accession>
<dbReference type="GO" id="GO:0009279">
    <property type="term" value="C:cell outer membrane"/>
    <property type="evidence" value="ECO:0007669"/>
    <property type="project" value="UniProtKB-SubCell"/>
</dbReference>
<reference evidence="10 11" key="2">
    <citation type="submission" date="2019-01" db="EMBL/GenBank/DDBJ databases">
        <title>Tautonia sociabilis, a novel thermotolerant planctomycete of Isosphaeraceae family, isolated from a 4000 m deep subterranean habitat.</title>
        <authorList>
            <person name="Kovaleva O.L."/>
            <person name="Elcheninov A.G."/>
            <person name="Van Heerden E."/>
            <person name="Toshchakov S.V."/>
            <person name="Novikov A."/>
            <person name="Bonch-Osmolovskaya E.A."/>
            <person name="Kublanov I.V."/>
        </authorList>
    </citation>
    <scope>NUCLEOTIDE SEQUENCE [LARGE SCALE GENOMIC DNA]</scope>
    <source>
        <strain evidence="10 11">GM2012</strain>
    </source>
</reference>
<evidence type="ECO:0000256" key="3">
    <source>
        <dbReference type="ARBA" id="ARBA00022448"/>
    </source>
</evidence>
<evidence type="ECO:0000256" key="5">
    <source>
        <dbReference type="ARBA" id="ARBA00022692"/>
    </source>
</evidence>
<keyword evidence="11" id="KW-1185">Reference proteome</keyword>
<dbReference type="GO" id="GO:1990281">
    <property type="term" value="C:efflux pump complex"/>
    <property type="evidence" value="ECO:0007669"/>
    <property type="project" value="TreeGrafter"/>
</dbReference>
<evidence type="ECO:0000256" key="7">
    <source>
        <dbReference type="ARBA" id="ARBA00023237"/>
    </source>
</evidence>
<comment type="subcellular location">
    <subcellularLocation>
        <location evidence="1">Cell outer membrane</location>
    </subcellularLocation>
</comment>
<dbReference type="GO" id="GO:0015562">
    <property type="term" value="F:efflux transmembrane transporter activity"/>
    <property type="evidence" value="ECO:0007669"/>
    <property type="project" value="InterPro"/>
</dbReference>
<evidence type="ECO:0000313" key="11">
    <source>
        <dbReference type="Proteomes" id="UP000280296"/>
    </source>
</evidence>
<dbReference type="Proteomes" id="UP000280296">
    <property type="component" value="Unassembled WGS sequence"/>
</dbReference>
<dbReference type="InterPro" id="IPR051906">
    <property type="entry name" value="TolC-like"/>
</dbReference>
<proteinExistence type="inferred from homology"/>
<evidence type="ECO:0008006" key="12">
    <source>
        <dbReference type="Google" id="ProtNLM"/>
    </source>
</evidence>
<feature type="coiled-coil region" evidence="8">
    <location>
        <begin position="332"/>
        <end position="401"/>
    </location>
</feature>
<dbReference type="PANTHER" id="PTHR30026">
    <property type="entry name" value="OUTER MEMBRANE PROTEIN TOLC"/>
    <property type="match status" value="1"/>
</dbReference>
<evidence type="ECO:0000256" key="1">
    <source>
        <dbReference type="ARBA" id="ARBA00004442"/>
    </source>
</evidence>
<name>A0A432MLF5_9BACT</name>
<feature type="region of interest" description="Disordered" evidence="9">
    <location>
        <begin position="111"/>
        <end position="137"/>
    </location>
</feature>
<comment type="caution">
    <text evidence="10">The sequence shown here is derived from an EMBL/GenBank/DDBJ whole genome shotgun (WGS) entry which is preliminary data.</text>
</comment>
<reference evidence="10 11" key="1">
    <citation type="submission" date="2018-12" db="EMBL/GenBank/DDBJ databases">
        <authorList>
            <person name="Toschakov S.V."/>
        </authorList>
    </citation>
    <scope>NUCLEOTIDE SEQUENCE [LARGE SCALE GENOMIC DNA]</scope>
    <source>
        <strain evidence="10 11">GM2012</strain>
    </source>
</reference>
<keyword evidence="5" id="KW-0812">Transmembrane</keyword>
<feature type="region of interest" description="Disordered" evidence="9">
    <location>
        <begin position="628"/>
        <end position="665"/>
    </location>
</feature>
<dbReference type="PANTHER" id="PTHR30026:SF20">
    <property type="entry name" value="OUTER MEMBRANE PROTEIN TOLC"/>
    <property type="match status" value="1"/>
</dbReference>
<dbReference type="Gene3D" id="1.20.1600.10">
    <property type="entry name" value="Outer membrane efflux proteins (OEP)"/>
    <property type="match status" value="1"/>
</dbReference>
<dbReference type="InterPro" id="IPR003423">
    <property type="entry name" value="OMP_efflux"/>
</dbReference>
<evidence type="ECO:0000256" key="4">
    <source>
        <dbReference type="ARBA" id="ARBA00022452"/>
    </source>
</evidence>
<gene>
    <name evidence="10" type="ORF">TsocGM_09595</name>
</gene>
<protein>
    <recommendedName>
        <fullName evidence="12">TolC family protein</fullName>
    </recommendedName>
</protein>
<keyword evidence="6" id="KW-0472">Membrane</keyword>
<sequence>MMRPASSRSPRPIQPVSPLRRYTSVDPSAPNERRPGRRTRAPGHAARWPSRRIATVGSRSRSRRDGSMFARIRRSRRSCSGGMVLGVLASAALGADEIPPPVLPGPRPVMPASVPAPPGPQEFGGPEGPSVPDTVPSPIPGVGGPDALGSGLPDAIDPEDGPPPVEINPLIGPVPPGIEPAPPAPRPIYPIDLVGALRLAGARDLEIAMARQRIAGAIAALQLARVQWLPSIFYGPNWVWHDGQIQDNEGNVFQANRSSAFIGGTGSLGQGVAAPPPGGGPAQVSSLTSILRFSDIIFEPLAARQVAEARQANLAATTNDTLLELADAYFDLQRAAGRVAIAREAIANAEDLVALTRTYAQAGAGLEADYRRSLTELEIQRQNLEEAAGQLRAASAELVRRTRLDPRILVAPVEPPETVVRMVERQVPLDDLIVTGLTNRPELAEAQALVQATLYRLKQARLRPFVPSLVTRFSAGGFGGGPGDFWGNFDGRSDADINLFWGLTNFGLGDRAVIRGRAAEQREAVLAKMRTQDRVASEVSAAYELSAAAERQLYEAAQALPEAIRSLDLNLTNIRQGAALPGATRPIEVLQPIQALAQARLNYLDAALAFNRAQFRLYHALGRPPMLPGPSVPPPPGPAPLLAPTPTFRAPANLHIREGHRRQAR</sequence>
<evidence type="ECO:0000256" key="9">
    <source>
        <dbReference type="SAM" id="MobiDB-lite"/>
    </source>
</evidence>
<keyword evidence="4" id="KW-1134">Transmembrane beta strand</keyword>
<keyword evidence="8" id="KW-0175">Coiled coil</keyword>
<dbReference type="GO" id="GO:0015288">
    <property type="term" value="F:porin activity"/>
    <property type="evidence" value="ECO:0007669"/>
    <property type="project" value="TreeGrafter"/>
</dbReference>
<evidence type="ECO:0000256" key="8">
    <source>
        <dbReference type="SAM" id="Coils"/>
    </source>
</evidence>